<dbReference type="AlphaFoldDB" id="A0A8B8NJ05"/>
<dbReference type="PROSITE" id="PS51294">
    <property type="entry name" value="HTH_MYB"/>
    <property type="match status" value="2"/>
</dbReference>
<evidence type="ECO:0000256" key="4">
    <source>
        <dbReference type="ARBA" id="ARBA00023125"/>
    </source>
</evidence>
<evidence type="ECO:0000259" key="7">
    <source>
        <dbReference type="PROSITE" id="PS50090"/>
    </source>
</evidence>
<dbReference type="GeneID" id="115735382"/>
<proteinExistence type="predicted"/>
<dbReference type="InterPro" id="IPR017930">
    <property type="entry name" value="Myb_dom"/>
</dbReference>
<evidence type="ECO:0000256" key="1">
    <source>
        <dbReference type="ARBA" id="ARBA00004123"/>
    </source>
</evidence>
<sequence length="363" mass="40074">MPPKRERPATEELTKGPWTAVEDEVLMEYVQEHGEGEWNRVRLLTGIPRSGKSCRLRWLNHLRPDLKKGSFSHEEERLVLELHAIHGNKWSLIASQLPGRTDNDIKNFWNTRAKRHESAGWPLYLPDIPEANPSTGHAPIAGQTTCFSPSPNFHGRNSLVPPGFVQPNGNAALVHVPGATSTFLRGGSSLIRDLPPLIQYADRSSEMIAAPGFSPLHSADLGAYRHMPSGTRYLPSFRPVFGTTMPELFSGQHLQTGQASRGEPASLPLHQIVDTKQHPHQFAAGNSLFPSFGLLQSPSKTTNRGSDPLCNEIRTEGQSAWPAFIEQAPDSRESSVEPDLNPEACCGNATWPDALLGQRRFFP</sequence>
<evidence type="ECO:0000259" key="8">
    <source>
        <dbReference type="PROSITE" id="PS51294"/>
    </source>
</evidence>
<dbReference type="InterPro" id="IPR001005">
    <property type="entry name" value="SANT/Myb"/>
</dbReference>
<feature type="domain" description="HTH myb-type" evidence="8">
    <location>
        <begin position="10"/>
        <end position="62"/>
    </location>
</feature>
<protein>
    <submittedName>
        <fullName evidence="10">Transcription factor MYB8-like</fullName>
    </submittedName>
</protein>
<dbReference type="PANTHER" id="PTHR47995:SF18">
    <property type="entry name" value="TRANSCRIPTION FACTOR MYB65"/>
    <property type="match status" value="1"/>
</dbReference>
<dbReference type="PANTHER" id="PTHR47995">
    <property type="entry name" value="TRANSCRIPTION FACTOR MYB33-RELATED"/>
    <property type="match status" value="1"/>
</dbReference>
<keyword evidence="3" id="KW-0805">Transcription regulation</keyword>
<dbReference type="GO" id="GO:0005634">
    <property type="term" value="C:nucleus"/>
    <property type="evidence" value="ECO:0007669"/>
    <property type="project" value="UniProtKB-SubCell"/>
</dbReference>
<dbReference type="SUPFAM" id="SSF46689">
    <property type="entry name" value="Homeodomain-like"/>
    <property type="match status" value="1"/>
</dbReference>
<feature type="domain" description="HTH myb-type" evidence="8">
    <location>
        <begin position="63"/>
        <end position="117"/>
    </location>
</feature>
<dbReference type="GO" id="GO:0003677">
    <property type="term" value="F:DNA binding"/>
    <property type="evidence" value="ECO:0007669"/>
    <property type="project" value="UniProtKB-KW"/>
</dbReference>
<keyword evidence="2" id="KW-0677">Repeat</keyword>
<evidence type="ECO:0000313" key="9">
    <source>
        <dbReference type="Proteomes" id="UP000827889"/>
    </source>
</evidence>
<evidence type="ECO:0000256" key="5">
    <source>
        <dbReference type="ARBA" id="ARBA00023163"/>
    </source>
</evidence>
<feature type="domain" description="Myb-like" evidence="7">
    <location>
        <begin position="10"/>
        <end position="62"/>
    </location>
</feature>
<feature type="domain" description="Myb-like" evidence="7">
    <location>
        <begin position="63"/>
        <end position="113"/>
    </location>
</feature>
<comment type="subcellular location">
    <subcellularLocation>
        <location evidence="1">Nucleus</location>
    </subcellularLocation>
</comment>
<dbReference type="InterPro" id="IPR009057">
    <property type="entry name" value="Homeodomain-like_sf"/>
</dbReference>
<reference evidence="10" key="1">
    <citation type="submission" date="2025-08" db="UniProtKB">
        <authorList>
            <consortium name="RefSeq"/>
        </authorList>
    </citation>
    <scope>IDENTIFICATION</scope>
    <source>
        <tissue evidence="10">Leaf</tissue>
    </source>
</reference>
<dbReference type="Proteomes" id="UP000827889">
    <property type="component" value="Chromosome 8"/>
</dbReference>
<dbReference type="OrthoDB" id="2143914at2759"/>
<dbReference type="Pfam" id="PF00249">
    <property type="entry name" value="Myb_DNA-binding"/>
    <property type="match status" value="2"/>
</dbReference>
<evidence type="ECO:0000256" key="2">
    <source>
        <dbReference type="ARBA" id="ARBA00022737"/>
    </source>
</evidence>
<organism evidence="9 10">
    <name type="scientific">Rhodamnia argentea</name>
    <dbReference type="NCBI Taxonomy" id="178133"/>
    <lineage>
        <taxon>Eukaryota</taxon>
        <taxon>Viridiplantae</taxon>
        <taxon>Streptophyta</taxon>
        <taxon>Embryophyta</taxon>
        <taxon>Tracheophyta</taxon>
        <taxon>Spermatophyta</taxon>
        <taxon>Magnoliopsida</taxon>
        <taxon>eudicotyledons</taxon>
        <taxon>Gunneridae</taxon>
        <taxon>Pentapetalae</taxon>
        <taxon>rosids</taxon>
        <taxon>malvids</taxon>
        <taxon>Myrtales</taxon>
        <taxon>Myrtaceae</taxon>
        <taxon>Myrtoideae</taxon>
        <taxon>Myrteae</taxon>
        <taxon>Australasian group</taxon>
        <taxon>Rhodamnia</taxon>
    </lineage>
</organism>
<keyword evidence="4" id="KW-0238">DNA-binding</keyword>
<gene>
    <name evidence="10" type="primary">LOC115735382</name>
</gene>
<evidence type="ECO:0000313" key="10">
    <source>
        <dbReference type="RefSeq" id="XP_030522466.1"/>
    </source>
</evidence>
<dbReference type="RefSeq" id="XP_030522466.1">
    <property type="nucleotide sequence ID" value="XM_030666606.2"/>
</dbReference>
<dbReference type="CDD" id="cd00167">
    <property type="entry name" value="SANT"/>
    <property type="match status" value="2"/>
</dbReference>
<evidence type="ECO:0000256" key="6">
    <source>
        <dbReference type="ARBA" id="ARBA00023242"/>
    </source>
</evidence>
<evidence type="ECO:0000256" key="3">
    <source>
        <dbReference type="ARBA" id="ARBA00023015"/>
    </source>
</evidence>
<keyword evidence="9" id="KW-1185">Reference proteome</keyword>
<accession>A0A8B8NJ05</accession>
<name>A0A8B8NJ05_9MYRT</name>
<keyword evidence="6" id="KW-0539">Nucleus</keyword>
<dbReference type="FunFam" id="1.10.10.60:FF:000001">
    <property type="entry name" value="MYB-related transcription factor"/>
    <property type="match status" value="1"/>
</dbReference>
<dbReference type="PROSITE" id="PS50090">
    <property type="entry name" value="MYB_LIKE"/>
    <property type="match status" value="2"/>
</dbReference>
<dbReference type="SMART" id="SM00717">
    <property type="entry name" value="SANT"/>
    <property type="match status" value="2"/>
</dbReference>
<dbReference type="Gene3D" id="1.10.10.60">
    <property type="entry name" value="Homeodomain-like"/>
    <property type="match status" value="2"/>
</dbReference>
<dbReference type="KEGG" id="rarg:115735382"/>
<keyword evidence="5" id="KW-0804">Transcription</keyword>